<gene>
    <name evidence="5" type="ORF">A6J77_006100</name>
</gene>
<evidence type="ECO:0000313" key="5">
    <source>
        <dbReference type="EMBL" id="PNL91818.1"/>
    </source>
</evidence>
<feature type="compositionally biased region" description="Low complexity" evidence="2">
    <location>
        <begin position="465"/>
        <end position="487"/>
    </location>
</feature>
<evidence type="ECO:0000256" key="3">
    <source>
        <dbReference type="SAM" id="Phobius"/>
    </source>
</evidence>
<dbReference type="PANTHER" id="PTHR33392">
    <property type="entry name" value="POLYISOPRENYL-TEICHOIC ACID--PEPTIDOGLYCAN TEICHOIC ACID TRANSFERASE TAGU"/>
    <property type="match status" value="1"/>
</dbReference>
<feature type="compositionally biased region" description="Polar residues" evidence="2">
    <location>
        <begin position="441"/>
        <end position="457"/>
    </location>
</feature>
<feature type="compositionally biased region" description="Polar residues" evidence="2">
    <location>
        <begin position="488"/>
        <end position="513"/>
    </location>
</feature>
<reference evidence="6" key="1">
    <citation type="submission" date="2017-12" db="EMBL/GenBank/DDBJ databases">
        <title>FDA dAtabase for Regulatory Grade micrObial Sequences (FDA-ARGOS): Supporting development and validation of Infectious Disease Dx tests.</title>
        <authorList>
            <person name="Hoffmann M."/>
            <person name="Allard M."/>
            <person name="Evans P."/>
            <person name="Brown E."/>
            <person name="Tallon L."/>
            <person name="Sadzewicz L."/>
            <person name="Sengamalay N."/>
            <person name="Ott S."/>
            <person name="Godinez A."/>
            <person name="Nagaraj S."/>
            <person name="Vavikolanu K."/>
            <person name="Aluvathingal J."/>
            <person name="Nadendla S."/>
            <person name="Sichtig H."/>
        </authorList>
    </citation>
    <scope>NUCLEOTIDE SEQUENCE [LARGE SCALE GENOMIC DNA]</scope>
    <source>
        <strain evidence="6">FDAARGOS_249</strain>
    </source>
</reference>
<feature type="compositionally biased region" description="Polar residues" evidence="2">
    <location>
        <begin position="1"/>
        <end position="14"/>
    </location>
</feature>
<dbReference type="InterPro" id="IPR004474">
    <property type="entry name" value="LytR_CpsA_psr"/>
</dbReference>
<evidence type="ECO:0000256" key="1">
    <source>
        <dbReference type="ARBA" id="ARBA00006068"/>
    </source>
</evidence>
<organism evidence="5 6">
    <name type="scientific">Aerococcus viridans</name>
    <dbReference type="NCBI Taxonomy" id="1377"/>
    <lineage>
        <taxon>Bacteria</taxon>
        <taxon>Bacillati</taxon>
        <taxon>Bacillota</taxon>
        <taxon>Bacilli</taxon>
        <taxon>Lactobacillales</taxon>
        <taxon>Aerococcaceae</taxon>
        <taxon>Aerococcus</taxon>
    </lineage>
</organism>
<evidence type="ECO:0000259" key="4">
    <source>
        <dbReference type="Pfam" id="PF03816"/>
    </source>
</evidence>
<comment type="caution">
    <text evidence="5">The sequence shown here is derived from an EMBL/GenBank/DDBJ whole genome shotgun (WGS) entry which is preliminary data.</text>
</comment>
<dbReference type="AlphaFoldDB" id="A0A2J9PN98"/>
<comment type="similarity">
    <text evidence="1">Belongs to the LytR/CpsA/Psr (LCP) family.</text>
</comment>
<name>A0A2J9PN98_9LACT</name>
<evidence type="ECO:0000256" key="2">
    <source>
        <dbReference type="SAM" id="MobiDB-lite"/>
    </source>
</evidence>
<accession>A0A2J9PN98</accession>
<keyword evidence="3" id="KW-0472">Membrane</keyword>
<dbReference type="InterPro" id="IPR050922">
    <property type="entry name" value="LytR/CpsA/Psr_CW_biosynth"/>
</dbReference>
<proteinExistence type="inferred from homology"/>
<dbReference type="Gene3D" id="3.40.630.190">
    <property type="entry name" value="LCP protein"/>
    <property type="match status" value="1"/>
</dbReference>
<protein>
    <submittedName>
        <fullName evidence="5">Transcriptional regulator</fullName>
    </submittedName>
</protein>
<dbReference type="Pfam" id="PF03816">
    <property type="entry name" value="LytR_cpsA_psr"/>
    <property type="match status" value="1"/>
</dbReference>
<feature type="transmembrane region" description="Helical" evidence="3">
    <location>
        <begin position="41"/>
        <end position="62"/>
    </location>
</feature>
<evidence type="ECO:0000313" key="6">
    <source>
        <dbReference type="Proteomes" id="UP000192813"/>
    </source>
</evidence>
<keyword evidence="3" id="KW-1133">Transmembrane helix</keyword>
<dbReference type="PANTHER" id="PTHR33392:SF6">
    <property type="entry name" value="POLYISOPRENYL-TEICHOIC ACID--PEPTIDOGLYCAN TEICHOIC ACID TRANSFERASE TAGU"/>
    <property type="match status" value="1"/>
</dbReference>
<feature type="domain" description="Cell envelope-related transcriptional attenuator" evidence="4">
    <location>
        <begin position="114"/>
        <end position="259"/>
    </location>
</feature>
<feature type="region of interest" description="Disordered" evidence="2">
    <location>
        <begin position="1"/>
        <end position="20"/>
    </location>
</feature>
<keyword evidence="3" id="KW-0812">Transmembrane</keyword>
<dbReference type="EMBL" id="NBTM02000001">
    <property type="protein sequence ID" value="PNL91818.1"/>
    <property type="molecule type" value="Genomic_DNA"/>
</dbReference>
<sequence>MTKQDNQNNQGTSRRNNRKEKSFNLKALRSSKWLPKEKKTYWILGVAALVVVICAVAFKVYADISGFGSDIYEDVNSKQLRDADTQLKNGEPITILLTGLDSGALYYEDVEETRTDVMMVFTINPKTNESTVVSIPRDALGVQSDRDEFDKLNHAYMNYDGIEGTINSLQRYLDMPIDYYVNVNMQGFMDVIDALGGVDITPTLTFTQNEVSFTEGETRTLSGLEAIQYVRMRKSDPEGDIGREKRQQQLIEEVVDKVISLGTITNYNDILDAVGDDIKTNITVDNMFALQANYLPALDNLNKLVFDDYVDLNLDFGYYMLIPELERLEIVSIMQDNLDYEATNSAIVYPVEYGVESTYFPVSDLNWDGVLTDDEMAIEAGVYSREDLNELVKYIFGYSINDYLESTGNTALIDENENQTIPTTLDDELLEHITAGFDPSGTVTEDTSTELDTYSDTATEKDTGTYYDSSTYSETSDYTDTYSDTYSNEAAATSESTTVPEESVPETGQQAPATSEAPVTSEEPVTDMPVEESTVTE</sequence>
<feature type="region of interest" description="Disordered" evidence="2">
    <location>
        <begin position="436"/>
        <end position="537"/>
    </location>
</feature>
<dbReference type="Proteomes" id="UP000192813">
    <property type="component" value="Unassembled WGS sequence"/>
</dbReference>
<dbReference type="NCBIfam" id="TIGR00350">
    <property type="entry name" value="lytR_cpsA_psr"/>
    <property type="match status" value="1"/>
</dbReference>
<dbReference type="RefSeq" id="WP_083069080.1">
    <property type="nucleotide sequence ID" value="NZ_JALXKY010000001.1"/>
</dbReference>